<keyword evidence="4" id="KW-0808">Transferase</keyword>
<proteinExistence type="inferred from homology"/>
<evidence type="ECO:0000256" key="7">
    <source>
        <dbReference type="ARBA" id="ARBA00022840"/>
    </source>
</evidence>
<evidence type="ECO:0000256" key="8">
    <source>
        <dbReference type="ARBA" id="ARBA00047899"/>
    </source>
</evidence>
<dbReference type="InterPro" id="IPR000719">
    <property type="entry name" value="Prot_kinase_dom"/>
</dbReference>
<dbReference type="FunCoup" id="A0A316YED8">
    <property type="interactions" value="271"/>
</dbReference>
<feature type="non-terminal residue" evidence="12">
    <location>
        <position position="1"/>
    </location>
</feature>
<gene>
    <name evidence="12" type="ORF">FA10DRAFT_213228</name>
</gene>
<feature type="compositionally biased region" description="Low complexity" evidence="10">
    <location>
        <begin position="187"/>
        <end position="197"/>
    </location>
</feature>
<evidence type="ECO:0000256" key="2">
    <source>
        <dbReference type="ARBA" id="ARBA00012513"/>
    </source>
</evidence>
<evidence type="ECO:0000256" key="3">
    <source>
        <dbReference type="ARBA" id="ARBA00022527"/>
    </source>
</evidence>
<dbReference type="Gene3D" id="1.10.510.10">
    <property type="entry name" value="Transferase(Phosphotransferase) domain 1"/>
    <property type="match status" value="1"/>
</dbReference>
<dbReference type="GO" id="GO:0005524">
    <property type="term" value="F:ATP binding"/>
    <property type="evidence" value="ECO:0007669"/>
    <property type="project" value="UniProtKB-KW"/>
</dbReference>
<keyword evidence="13" id="KW-1185">Reference proteome</keyword>
<dbReference type="PANTHER" id="PTHR24356">
    <property type="entry name" value="SERINE/THREONINE-PROTEIN KINASE"/>
    <property type="match status" value="1"/>
</dbReference>
<evidence type="ECO:0000313" key="12">
    <source>
        <dbReference type="EMBL" id="PWN87562.1"/>
    </source>
</evidence>
<evidence type="ECO:0000313" key="13">
    <source>
        <dbReference type="Proteomes" id="UP000245768"/>
    </source>
</evidence>
<dbReference type="FunFam" id="1.10.510.10:FF:000534">
    <property type="entry name" value="Serine/threonine-protein kinase PKH2"/>
    <property type="match status" value="1"/>
</dbReference>
<feature type="compositionally biased region" description="Low complexity" evidence="10">
    <location>
        <begin position="513"/>
        <end position="533"/>
    </location>
</feature>
<evidence type="ECO:0000256" key="1">
    <source>
        <dbReference type="ARBA" id="ARBA00010006"/>
    </source>
</evidence>
<evidence type="ECO:0000256" key="6">
    <source>
        <dbReference type="ARBA" id="ARBA00022777"/>
    </source>
</evidence>
<keyword evidence="7" id="KW-0067">ATP-binding</keyword>
<sequence length="589" mass="64070">KAARSTRVRSDFEFGDILGEGSYSTVIQAWDLLSIDQSRPASAGSGGVHTPSSQGAKVYAVKILDKVHILKEKKQKYVNVEKEALSLLIRHPGVITLYWTFQDSNSLYFVLELAPNGELLSFIKKLGSFDKACSRYYAAQLLDTIEGIHAAGIVHRDIKPENVLLDGEMRVKVTDFGSAKIKKKGPNKPATATPAANEEQERASSFVGTAEYVSPELLTDKSVTERSDLWAFGCVVYQIVCGRPPFKGVSEYQTFQKIIKGDYEFVDAFPEDAKDLVQGLLQLDAAKRFSIDEMKGHKFFEGVNWKGIWKEPAPELKVGIYARPQPIRSANASQSSAFEGIAWVPLSQHLSIGSASTSSGAGNDATVRASKSSRTPLFTTSTTAPDDRTFASSAADMSWAALLLPHEALLYAAPILHRQAGAFRTNSKKRQLLLTDFPRLLCVKETNDQLKVKSEVILAVPAFLSASIPFSGPNSAMGRPPTIRKTMSSRTTWPPRDSLPSAISSSLRRRDSSSSPAAAAPDPSSPNTSTTTSIKASNAAADLLPNFLSGLDQKGARTFIVQTPARSYVYEDPSGDANQWIRSITNAVQ</sequence>
<dbReference type="Proteomes" id="UP000245768">
    <property type="component" value="Unassembled WGS sequence"/>
</dbReference>
<protein>
    <recommendedName>
        <fullName evidence="2">non-specific serine/threonine protein kinase</fullName>
        <ecNumber evidence="2">2.7.11.1</ecNumber>
    </recommendedName>
</protein>
<evidence type="ECO:0000256" key="10">
    <source>
        <dbReference type="SAM" id="MobiDB-lite"/>
    </source>
</evidence>
<keyword evidence="5" id="KW-0547">Nucleotide-binding</keyword>
<dbReference type="GO" id="GO:0035556">
    <property type="term" value="P:intracellular signal transduction"/>
    <property type="evidence" value="ECO:0007669"/>
    <property type="project" value="TreeGrafter"/>
</dbReference>
<dbReference type="InterPro" id="IPR050236">
    <property type="entry name" value="Ser_Thr_kinase_AGC"/>
</dbReference>
<dbReference type="InterPro" id="IPR011009">
    <property type="entry name" value="Kinase-like_dom_sf"/>
</dbReference>
<dbReference type="SUPFAM" id="SSF50729">
    <property type="entry name" value="PH domain-like"/>
    <property type="match status" value="1"/>
</dbReference>
<accession>A0A316YED8</accession>
<feature type="compositionally biased region" description="Polar residues" evidence="10">
    <location>
        <begin position="369"/>
        <end position="381"/>
    </location>
</feature>
<dbReference type="Gene3D" id="2.30.29.30">
    <property type="entry name" value="Pleckstrin-homology domain (PH domain)/Phosphotyrosine-binding domain (PTB)"/>
    <property type="match status" value="2"/>
</dbReference>
<dbReference type="AlphaFoldDB" id="A0A316YED8"/>
<dbReference type="PROSITE" id="PS50011">
    <property type="entry name" value="PROTEIN_KINASE_DOM"/>
    <property type="match status" value="1"/>
</dbReference>
<dbReference type="RefSeq" id="XP_025374760.1">
    <property type="nucleotide sequence ID" value="XM_025518468.1"/>
</dbReference>
<dbReference type="CDD" id="cd05581">
    <property type="entry name" value="STKc_PDK1"/>
    <property type="match status" value="1"/>
</dbReference>
<feature type="region of interest" description="Disordered" evidence="10">
    <location>
        <begin position="355"/>
        <end position="381"/>
    </location>
</feature>
<dbReference type="GeneID" id="37040384"/>
<dbReference type="OrthoDB" id="347657at2759"/>
<comment type="catalytic activity">
    <reaction evidence="9">
        <text>L-seryl-[protein] + ATP = O-phospho-L-seryl-[protein] + ADP + H(+)</text>
        <dbReference type="Rhea" id="RHEA:17989"/>
        <dbReference type="Rhea" id="RHEA-COMP:9863"/>
        <dbReference type="Rhea" id="RHEA-COMP:11604"/>
        <dbReference type="ChEBI" id="CHEBI:15378"/>
        <dbReference type="ChEBI" id="CHEBI:29999"/>
        <dbReference type="ChEBI" id="CHEBI:30616"/>
        <dbReference type="ChEBI" id="CHEBI:83421"/>
        <dbReference type="ChEBI" id="CHEBI:456216"/>
        <dbReference type="EC" id="2.7.11.1"/>
    </reaction>
</comment>
<feature type="region of interest" description="Disordered" evidence="10">
    <location>
        <begin position="474"/>
        <end position="533"/>
    </location>
</feature>
<reference evidence="12" key="1">
    <citation type="journal article" date="2018" name="Mol. Biol. Evol.">
        <title>Broad Genomic Sampling Reveals a Smut Pathogenic Ancestry of the Fungal Clade Ustilaginomycotina.</title>
        <authorList>
            <person name="Kijpornyongpan T."/>
            <person name="Mondo S.J."/>
            <person name="Barry K."/>
            <person name="Sandor L."/>
            <person name="Lee J."/>
            <person name="Lipzen A."/>
            <person name="Pangilinan J."/>
            <person name="LaButti K."/>
            <person name="Hainaut M."/>
            <person name="Henrissat B."/>
            <person name="Grigoriev I.V."/>
            <person name="Spatafora J.W."/>
            <person name="Aime M.C."/>
        </authorList>
    </citation>
    <scope>NUCLEOTIDE SEQUENCE [LARGE SCALE GENOMIC DNA]</scope>
    <source>
        <strain evidence="12">MCA 4198</strain>
    </source>
</reference>
<keyword evidence="3" id="KW-0723">Serine/threonine-protein kinase</keyword>
<dbReference type="SUPFAM" id="SSF56112">
    <property type="entry name" value="Protein kinase-like (PK-like)"/>
    <property type="match status" value="1"/>
</dbReference>
<dbReference type="InterPro" id="IPR008271">
    <property type="entry name" value="Ser/Thr_kinase_AS"/>
</dbReference>
<feature type="compositionally biased region" description="Low complexity" evidence="10">
    <location>
        <begin position="355"/>
        <end position="365"/>
    </location>
</feature>
<feature type="domain" description="Protein kinase" evidence="11">
    <location>
        <begin position="12"/>
        <end position="300"/>
    </location>
</feature>
<dbReference type="Pfam" id="PF00069">
    <property type="entry name" value="Pkinase"/>
    <property type="match status" value="1"/>
</dbReference>
<dbReference type="Gene3D" id="3.30.200.20">
    <property type="entry name" value="Phosphorylase Kinase, domain 1"/>
    <property type="match status" value="1"/>
</dbReference>
<organism evidence="12 13">
    <name type="scientific">Acaromyces ingoldii</name>
    <dbReference type="NCBI Taxonomy" id="215250"/>
    <lineage>
        <taxon>Eukaryota</taxon>
        <taxon>Fungi</taxon>
        <taxon>Dikarya</taxon>
        <taxon>Basidiomycota</taxon>
        <taxon>Ustilaginomycotina</taxon>
        <taxon>Exobasidiomycetes</taxon>
        <taxon>Exobasidiales</taxon>
        <taxon>Cryptobasidiaceae</taxon>
        <taxon>Acaromyces</taxon>
    </lineage>
</organism>
<comment type="similarity">
    <text evidence="1">Belongs to the protein kinase superfamily. AGC Ser/Thr protein kinase family. PDPK1 subfamily.</text>
</comment>
<evidence type="ECO:0000256" key="9">
    <source>
        <dbReference type="ARBA" id="ARBA00048679"/>
    </source>
</evidence>
<feature type="non-terminal residue" evidence="12">
    <location>
        <position position="589"/>
    </location>
</feature>
<evidence type="ECO:0000259" key="11">
    <source>
        <dbReference type="PROSITE" id="PS50011"/>
    </source>
</evidence>
<dbReference type="InParanoid" id="A0A316YED8"/>
<keyword evidence="6 12" id="KW-0418">Kinase</keyword>
<dbReference type="EMBL" id="KZ819640">
    <property type="protein sequence ID" value="PWN87562.1"/>
    <property type="molecule type" value="Genomic_DNA"/>
</dbReference>
<evidence type="ECO:0000256" key="4">
    <source>
        <dbReference type="ARBA" id="ARBA00022679"/>
    </source>
</evidence>
<dbReference type="SMART" id="SM00220">
    <property type="entry name" value="S_TKc"/>
    <property type="match status" value="1"/>
</dbReference>
<name>A0A316YED8_9BASI</name>
<comment type="catalytic activity">
    <reaction evidence="8">
        <text>L-threonyl-[protein] + ATP = O-phospho-L-threonyl-[protein] + ADP + H(+)</text>
        <dbReference type="Rhea" id="RHEA:46608"/>
        <dbReference type="Rhea" id="RHEA-COMP:11060"/>
        <dbReference type="Rhea" id="RHEA-COMP:11605"/>
        <dbReference type="ChEBI" id="CHEBI:15378"/>
        <dbReference type="ChEBI" id="CHEBI:30013"/>
        <dbReference type="ChEBI" id="CHEBI:30616"/>
        <dbReference type="ChEBI" id="CHEBI:61977"/>
        <dbReference type="ChEBI" id="CHEBI:456216"/>
        <dbReference type="EC" id="2.7.11.1"/>
    </reaction>
</comment>
<dbReference type="PROSITE" id="PS00108">
    <property type="entry name" value="PROTEIN_KINASE_ST"/>
    <property type="match status" value="1"/>
</dbReference>
<dbReference type="PANTHER" id="PTHR24356:SF163">
    <property type="entry name" value="3-PHOSPHOINOSITIDE-DEPENDENT PROTEIN KINASE 1-RELATED"/>
    <property type="match status" value="1"/>
</dbReference>
<dbReference type="GO" id="GO:0004674">
    <property type="term" value="F:protein serine/threonine kinase activity"/>
    <property type="evidence" value="ECO:0007669"/>
    <property type="project" value="UniProtKB-KW"/>
</dbReference>
<dbReference type="EC" id="2.7.11.1" evidence="2"/>
<feature type="region of interest" description="Disordered" evidence="10">
    <location>
        <begin position="180"/>
        <end position="200"/>
    </location>
</feature>
<dbReference type="InterPro" id="IPR011993">
    <property type="entry name" value="PH-like_dom_sf"/>
</dbReference>
<dbReference type="STRING" id="215250.A0A316YED8"/>
<dbReference type="InterPro" id="IPR039046">
    <property type="entry name" value="PDPK1"/>
</dbReference>
<evidence type="ECO:0000256" key="5">
    <source>
        <dbReference type="ARBA" id="ARBA00022741"/>
    </source>
</evidence>